<keyword evidence="3" id="KW-1185">Reference proteome</keyword>
<feature type="region of interest" description="Disordered" evidence="1">
    <location>
        <begin position="48"/>
        <end position="78"/>
    </location>
</feature>
<dbReference type="EMBL" id="JAVRJZ010000010">
    <property type="protein sequence ID" value="KAK2718048.1"/>
    <property type="molecule type" value="Genomic_DNA"/>
</dbReference>
<evidence type="ECO:0000256" key="1">
    <source>
        <dbReference type="SAM" id="MobiDB-lite"/>
    </source>
</evidence>
<reference evidence="2" key="1">
    <citation type="submission" date="2023-07" db="EMBL/GenBank/DDBJ databases">
        <title>Chromosome-level genome assembly of Artemia franciscana.</title>
        <authorList>
            <person name="Jo E."/>
        </authorList>
    </citation>
    <scope>NUCLEOTIDE SEQUENCE</scope>
    <source>
        <tissue evidence="2">Whole body</tissue>
    </source>
</reference>
<feature type="compositionally biased region" description="Low complexity" evidence="1">
    <location>
        <begin position="58"/>
        <end position="74"/>
    </location>
</feature>
<comment type="caution">
    <text evidence="2">The sequence shown here is derived from an EMBL/GenBank/DDBJ whole genome shotgun (WGS) entry which is preliminary data.</text>
</comment>
<protein>
    <submittedName>
        <fullName evidence="2">Uncharacterized protein</fullName>
    </submittedName>
</protein>
<name>A0AA88L426_ARTSF</name>
<feature type="compositionally biased region" description="Basic and acidic residues" evidence="1">
    <location>
        <begin position="280"/>
        <end position="291"/>
    </location>
</feature>
<accession>A0AA88L426</accession>
<feature type="region of interest" description="Disordered" evidence="1">
    <location>
        <begin position="103"/>
        <end position="140"/>
    </location>
</feature>
<dbReference type="AlphaFoldDB" id="A0AA88L426"/>
<evidence type="ECO:0000313" key="3">
    <source>
        <dbReference type="Proteomes" id="UP001187531"/>
    </source>
</evidence>
<organism evidence="2 3">
    <name type="scientific">Artemia franciscana</name>
    <name type="common">Brine shrimp</name>
    <name type="synonym">Artemia sanfranciscana</name>
    <dbReference type="NCBI Taxonomy" id="6661"/>
    <lineage>
        <taxon>Eukaryota</taxon>
        <taxon>Metazoa</taxon>
        <taxon>Ecdysozoa</taxon>
        <taxon>Arthropoda</taxon>
        <taxon>Crustacea</taxon>
        <taxon>Branchiopoda</taxon>
        <taxon>Anostraca</taxon>
        <taxon>Artemiidae</taxon>
        <taxon>Artemia</taxon>
    </lineage>
</organism>
<evidence type="ECO:0000313" key="2">
    <source>
        <dbReference type="EMBL" id="KAK2718048.1"/>
    </source>
</evidence>
<dbReference type="Proteomes" id="UP001187531">
    <property type="component" value="Unassembled WGS sequence"/>
</dbReference>
<sequence length="355" mass="38676">MNMPFLDDDYLWCQEFDGRLGEISSSTAVGLSVSTSADPYKVMASISQRDKFRGPTNSSCSPSQSSPQGKVSSSTPPDLLTALESSEIESYFNAIKNKQVKCEKAVTQPDTTVKSPINDIQKKKNIPGQNSSDDKGGGNLLISAKDLKQEIKEQKKPPIFKAEPQSREPTQIEAMGRIFSFSDVHLESNFPSCNDSGCTDYVSRDSGIYSQCSSMLATLLSRPKLSDLSDLDSGLELSASVNFDLPLLGGELPVLNADDCSHLDAKPGSAEEEQQSEPSKSLEFDRVHSTTRETSPSHLTLYERRRLNIIAANPILAEKLAAPTAPLPIPDASSTLAKRLGLPFNDEPKTPKREF</sequence>
<proteinExistence type="predicted"/>
<feature type="region of interest" description="Disordered" evidence="1">
    <location>
        <begin position="260"/>
        <end position="298"/>
    </location>
</feature>
<gene>
    <name evidence="2" type="ORF">QYM36_006738</name>
</gene>